<dbReference type="Pfam" id="PF03928">
    <property type="entry name" value="HbpS-like"/>
    <property type="match status" value="1"/>
</dbReference>
<dbReference type="EMBL" id="KZ678134">
    <property type="protein sequence ID" value="PSN68208.1"/>
    <property type="molecule type" value="Genomic_DNA"/>
</dbReference>
<dbReference type="InterPro" id="IPR038084">
    <property type="entry name" value="PduO/GlcC-like_sf"/>
</dbReference>
<name>A0A2T2NT05_CORCC</name>
<reference evidence="1 2" key="1">
    <citation type="journal article" date="2018" name="Front. Microbiol.">
        <title>Genome-Wide Analysis of Corynespora cassiicola Leaf Fall Disease Putative Effectors.</title>
        <authorList>
            <person name="Lopez D."/>
            <person name="Ribeiro S."/>
            <person name="Label P."/>
            <person name="Fumanal B."/>
            <person name="Venisse J.S."/>
            <person name="Kohler A."/>
            <person name="de Oliveira R.R."/>
            <person name="Labutti K."/>
            <person name="Lipzen A."/>
            <person name="Lail K."/>
            <person name="Bauer D."/>
            <person name="Ohm R.A."/>
            <person name="Barry K.W."/>
            <person name="Spatafora J."/>
            <person name="Grigoriev I.V."/>
            <person name="Martin F.M."/>
            <person name="Pujade-Renaud V."/>
        </authorList>
    </citation>
    <scope>NUCLEOTIDE SEQUENCE [LARGE SCALE GENOMIC DNA]</scope>
    <source>
        <strain evidence="1 2">Philippines</strain>
    </source>
</reference>
<sequence>MASSAAATVSQPTLTTLGARIALAAAEQHAIRIGVPMNIAIVDSYTHILSFLRMDGARITSVNAAFDKAFTAAGHRVPTSELKEDVWSGGGAFGIGARICAIGGGIPIIDEDGYILGAIGCATGTSEQDEEVAIKGRDAVLEYVKMDREREVVRDYIEREIRVKRARLEDTPPSDMAEMVQAEIAV</sequence>
<dbReference type="PANTHER" id="PTHR34309">
    <property type="entry name" value="SLR1406 PROTEIN"/>
    <property type="match status" value="1"/>
</dbReference>
<dbReference type="PANTHER" id="PTHR34309:SF1">
    <property type="entry name" value="PROTEIN GLCG"/>
    <property type="match status" value="1"/>
</dbReference>
<dbReference type="Proteomes" id="UP000240883">
    <property type="component" value="Unassembled WGS sequence"/>
</dbReference>
<accession>A0A2T2NT05</accession>
<dbReference type="OrthoDB" id="3790458at2759"/>
<dbReference type="Gene3D" id="3.30.450.150">
    <property type="entry name" value="Haem-degrading domain"/>
    <property type="match status" value="1"/>
</dbReference>
<dbReference type="STRING" id="1448308.A0A2T2NT05"/>
<dbReference type="SUPFAM" id="SSF143744">
    <property type="entry name" value="GlcG-like"/>
    <property type="match status" value="1"/>
</dbReference>
<keyword evidence="2" id="KW-1185">Reference proteome</keyword>
<evidence type="ECO:0000313" key="2">
    <source>
        <dbReference type="Proteomes" id="UP000240883"/>
    </source>
</evidence>
<dbReference type="AlphaFoldDB" id="A0A2T2NT05"/>
<dbReference type="InterPro" id="IPR052517">
    <property type="entry name" value="GlcG_carb_metab_protein"/>
</dbReference>
<organism evidence="1 2">
    <name type="scientific">Corynespora cassiicola Philippines</name>
    <dbReference type="NCBI Taxonomy" id="1448308"/>
    <lineage>
        <taxon>Eukaryota</taxon>
        <taxon>Fungi</taxon>
        <taxon>Dikarya</taxon>
        <taxon>Ascomycota</taxon>
        <taxon>Pezizomycotina</taxon>
        <taxon>Dothideomycetes</taxon>
        <taxon>Pleosporomycetidae</taxon>
        <taxon>Pleosporales</taxon>
        <taxon>Corynesporascaceae</taxon>
        <taxon>Corynespora</taxon>
    </lineage>
</organism>
<dbReference type="InterPro" id="IPR005624">
    <property type="entry name" value="PduO/GlcC-like"/>
</dbReference>
<protein>
    <submittedName>
        <fullName evidence="1">DUF336-domain-containing protein</fullName>
    </submittedName>
</protein>
<proteinExistence type="predicted"/>
<gene>
    <name evidence="1" type="ORF">BS50DRAFT_573157</name>
</gene>
<evidence type="ECO:0000313" key="1">
    <source>
        <dbReference type="EMBL" id="PSN68208.1"/>
    </source>
</evidence>